<dbReference type="AlphaFoldDB" id="A0A9D2E3Q9"/>
<protein>
    <submittedName>
        <fullName evidence="3">Uncharacterized protein</fullName>
    </submittedName>
</protein>
<sequence>MFFVYLFLFLGFIAICSMIAKQPAFGVILLVVGLVALVTSYQNSKEKKETIEKSVERIRKELEKLSFNVSREICLTRDRFS</sequence>
<reference evidence="3" key="1">
    <citation type="journal article" date="2021" name="PeerJ">
        <title>Extensive microbial diversity within the chicken gut microbiome revealed by metagenomics and culture.</title>
        <authorList>
            <person name="Gilroy R."/>
            <person name="Ravi A."/>
            <person name="Getino M."/>
            <person name="Pursley I."/>
            <person name="Horton D.L."/>
            <person name="Alikhan N.F."/>
            <person name="Baker D."/>
            <person name="Gharbi K."/>
            <person name="Hall N."/>
            <person name="Watson M."/>
            <person name="Adriaenssens E.M."/>
            <person name="Foster-Nyarko E."/>
            <person name="Jarju S."/>
            <person name="Secka A."/>
            <person name="Antonio M."/>
            <person name="Oren A."/>
            <person name="Chaudhuri R.R."/>
            <person name="La Ragione R."/>
            <person name="Hildebrand F."/>
            <person name="Pallen M.J."/>
        </authorList>
    </citation>
    <scope>NUCLEOTIDE SEQUENCE</scope>
    <source>
        <strain evidence="3">ChiGjej4B4-18154</strain>
    </source>
</reference>
<feature type="transmembrane region" description="Helical" evidence="2">
    <location>
        <begin position="24"/>
        <end position="41"/>
    </location>
</feature>
<evidence type="ECO:0000313" key="4">
    <source>
        <dbReference type="Proteomes" id="UP000824035"/>
    </source>
</evidence>
<reference evidence="3" key="2">
    <citation type="submission" date="2021-04" db="EMBL/GenBank/DDBJ databases">
        <authorList>
            <person name="Gilroy R."/>
        </authorList>
    </citation>
    <scope>NUCLEOTIDE SEQUENCE</scope>
    <source>
        <strain evidence="3">ChiGjej4B4-18154</strain>
    </source>
</reference>
<feature type="coiled-coil region" evidence="1">
    <location>
        <begin position="41"/>
        <end position="68"/>
    </location>
</feature>
<organism evidence="3 4">
    <name type="scientific">Candidatus Allofournierella merdipullorum</name>
    <dbReference type="NCBI Taxonomy" id="2838595"/>
    <lineage>
        <taxon>Bacteria</taxon>
        <taxon>Bacillati</taxon>
        <taxon>Bacillota</taxon>
        <taxon>Clostridia</taxon>
        <taxon>Eubacteriales</taxon>
        <taxon>Oscillospiraceae</taxon>
        <taxon>Allofournierella</taxon>
    </lineage>
</organism>
<evidence type="ECO:0000313" key="3">
    <source>
        <dbReference type="EMBL" id="HIZ30288.1"/>
    </source>
</evidence>
<evidence type="ECO:0000256" key="2">
    <source>
        <dbReference type="SAM" id="Phobius"/>
    </source>
</evidence>
<proteinExistence type="predicted"/>
<keyword evidence="2" id="KW-0812">Transmembrane</keyword>
<accession>A0A9D2E3Q9</accession>
<dbReference type="EMBL" id="DXBV01000031">
    <property type="protein sequence ID" value="HIZ30288.1"/>
    <property type="molecule type" value="Genomic_DNA"/>
</dbReference>
<feature type="non-terminal residue" evidence="3">
    <location>
        <position position="81"/>
    </location>
</feature>
<dbReference type="Proteomes" id="UP000824035">
    <property type="component" value="Unassembled WGS sequence"/>
</dbReference>
<evidence type="ECO:0000256" key="1">
    <source>
        <dbReference type="SAM" id="Coils"/>
    </source>
</evidence>
<gene>
    <name evidence="3" type="ORF">H9813_03510</name>
</gene>
<keyword evidence="1" id="KW-0175">Coiled coil</keyword>
<comment type="caution">
    <text evidence="3">The sequence shown here is derived from an EMBL/GenBank/DDBJ whole genome shotgun (WGS) entry which is preliminary data.</text>
</comment>
<name>A0A9D2E3Q9_9FIRM</name>
<keyword evidence="2" id="KW-1133">Transmembrane helix</keyword>
<keyword evidence="2" id="KW-0472">Membrane</keyword>